<dbReference type="EMBL" id="JAVFCB010000001">
    <property type="protein sequence ID" value="MDQ4212694.1"/>
    <property type="molecule type" value="Genomic_DNA"/>
</dbReference>
<dbReference type="PRINTS" id="PR00992">
    <property type="entry name" value="ALARACEMASE"/>
</dbReference>
<evidence type="ECO:0000256" key="3">
    <source>
        <dbReference type="ARBA" id="ARBA00023235"/>
    </source>
</evidence>
<protein>
    <submittedName>
        <fullName evidence="5">Alanine racemase</fullName>
        <ecNumber evidence="5">5.1.1.1</ecNumber>
    </submittedName>
</protein>
<dbReference type="PANTHER" id="PTHR30511">
    <property type="entry name" value="ALANINE RACEMASE"/>
    <property type="match status" value="1"/>
</dbReference>
<keyword evidence="6" id="KW-1185">Reference proteome</keyword>
<evidence type="ECO:0000313" key="5">
    <source>
        <dbReference type="EMBL" id="MDQ4212694.1"/>
    </source>
</evidence>
<keyword evidence="3 5" id="KW-0413">Isomerase</keyword>
<dbReference type="RefSeq" id="WP_308487625.1">
    <property type="nucleotide sequence ID" value="NZ_JAVFCB010000001.1"/>
</dbReference>
<organism evidence="5 6">
    <name type="scientific">Microbacterium capsulatum</name>
    <dbReference type="NCBI Taxonomy" id="3041921"/>
    <lineage>
        <taxon>Bacteria</taxon>
        <taxon>Bacillati</taxon>
        <taxon>Actinomycetota</taxon>
        <taxon>Actinomycetes</taxon>
        <taxon>Micrococcales</taxon>
        <taxon>Microbacteriaceae</taxon>
        <taxon>Microbacterium</taxon>
    </lineage>
</organism>
<comment type="cofactor">
    <cofactor evidence="1">
        <name>pyridoxal 5'-phosphate</name>
        <dbReference type="ChEBI" id="CHEBI:597326"/>
    </cofactor>
</comment>
<keyword evidence="2" id="KW-0663">Pyridoxal phosphate</keyword>
<accession>A0ABU0XC58</accession>
<dbReference type="InterPro" id="IPR009006">
    <property type="entry name" value="Ala_racemase/Decarboxylase_C"/>
</dbReference>
<proteinExistence type="predicted"/>
<dbReference type="InterPro" id="IPR011079">
    <property type="entry name" value="Ala_racemase_C"/>
</dbReference>
<dbReference type="InterPro" id="IPR000821">
    <property type="entry name" value="Ala_racemase"/>
</dbReference>
<dbReference type="EC" id="5.1.1.1" evidence="5"/>
<dbReference type="SUPFAM" id="SSF50621">
    <property type="entry name" value="Alanine racemase C-terminal domain-like"/>
    <property type="match status" value="1"/>
</dbReference>
<dbReference type="Gene3D" id="2.40.37.10">
    <property type="entry name" value="Lyase, Ornithine Decarboxylase, Chain A, domain 1"/>
    <property type="match status" value="2"/>
</dbReference>
<dbReference type="Gene3D" id="3.20.20.10">
    <property type="entry name" value="Alanine racemase"/>
    <property type="match status" value="1"/>
</dbReference>
<sequence length="346" mass="36571">MTRPVLRVDEAVLRANIAAVTRRVEPAELMMVVKDDGYGLGARWSAEVAADAGVGWIGTYDIPTAVRLREVVGAETRLFAWVTSDDEEIADALLADVDLGVGSLDYLRRVIERAGALGVRARIHLKVDTGLHRNGLAADEWDDGVALALRAQGEGRVVLVGAWSHLAEASDAEDDDAQARFLAAVERARVLGAELPYVHLTASAATWARPELRGTLVRVGAFCYGIRSADGPDLPGIAPAAELVAMVERIEGDEVVVGIGSFDGLPSILAGRVEVGTPAGARPLRRIDPDSARVAAWEGAAVGDEVVLFGRGGSGDVVPTTLAEAIGTVGEEILCRLTAHVRREQV</sequence>
<dbReference type="InterPro" id="IPR001608">
    <property type="entry name" value="Ala_racemase_N"/>
</dbReference>
<reference evidence="5 6" key="1">
    <citation type="submission" date="2023-08" db="EMBL/GenBank/DDBJ databases">
        <title>Microbacterium sp. nov., isolated from a waste landfill.</title>
        <authorList>
            <person name="Wen W."/>
        </authorList>
    </citation>
    <scope>NUCLEOTIDE SEQUENCE [LARGE SCALE GENOMIC DNA]</scope>
    <source>
        <strain evidence="5 6">ASV81</strain>
    </source>
</reference>
<comment type="caution">
    <text evidence="5">The sequence shown here is derived from an EMBL/GenBank/DDBJ whole genome shotgun (WGS) entry which is preliminary data.</text>
</comment>
<feature type="domain" description="Alanine racemase C-terminal" evidence="4">
    <location>
        <begin position="240"/>
        <end position="346"/>
    </location>
</feature>
<dbReference type="GO" id="GO:0008784">
    <property type="term" value="F:alanine racemase activity"/>
    <property type="evidence" value="ECO:0007669"/>
    <property type="project" value="UniProtKB-EC"/>
</dbReference>
<evidence type="ECO:0000259" key="4">
    <source>
        <dbReference type="SMART" id="SM01005"/>
    </source>
</evidence>
<dbReference type="SUPFAM" id="SSF51419">
    <property type="entry name" value="PLP-binding barrel"/>
    <property type="match status" value="1"/>
</dbReference>
<gene>
    <name evidence="5" type="ORF">RBR11_02060</name>
</gene>
<name>A0ABU0XC58_9MICO</name>
<dbReference type="InterPro" id="IPR020622">
    <property type="entry name" value="Ala_racemase_pyridoxalP-BS"/>
</dbReference>
<dbReference type="PROSITE" id="PS00395">
    <property type="entry name" value="ALANINE_RACEMASE"/>
    <property type="match status" value="1"/>
</dbReference>
<dbReference type="Pfam" id="PF01168">
    <property type="entry name" value="Ala_racemase_N"/>
    <property type="match status" value="1"/>
</dbReference>
<dbReference type="Pfam" id="PF00842">
    <property type="entry name" value="Ala_racemase_C"/>
    <property type="match status" value="1"/>
</dbReference>
<evidence type="ECO:0000313" key="6">
    <source>
        <dbReference type="Proteomes" id="UP001230289"/>
    </source>
</evidence>
<dbReference type="SMART" id="SM01005">
    <property type="entry name" value="Ala_racemase_C"/>
    <property type="match status" value="1"/>
</dbReference>
<evidence type="ECO:0000256" key="2">
    <source>
        <dbReference type="ARBA" id="ARBA00022898"/>
    </source>
</evidence>
<dbReference type="Proteomes" id="UP001230289">
    <property type="component" value="Unassembled WGS sequence"/>
</dbReference>
<dbReference type="PANTHER" id="PTHR30511:SF0">
    <property type="entry name" value="ALANINE RACEMASE, CATABOLIC-RELATED"/>
    <property type="match status" value="1"/>
</dbReference>
<dbReference type="InterPro" id="IPR029066">
    <property type="entry name" value="PLP-binding_barrel"/>
</dbReference>
<evidence type="ECO:0000256" key="1">
    <source>
        <dbReference type="ARBA" id="ARBA00001933"/>
    </source>
</evidence>